<dbReference type="AlphaFoldDB" id="A0AB74KAV4"/>
<evidence type="ECO:0000313" key="2">
    <source>
        <dbReference type="EMBL" id="TIC58416.1"/>
    </source>
</evidence>
<keyword evidence="1" id="KW-0560">Oxidoreductase</keyword>
<name>A0AB74KAV4_9BASI</name>
<dbReference type="GO" id="GO:0016491">
    <property type="term" value="F:oxidoreductase activity"/>
    <property type="evidence" value="ECO:0007669"/>
    <property type="project" value="UniProtKB-KW"/>
</dbReference>
<evidence type="ECO:0008006" key="4">
    <source>
        <dbReference type="Google" id="ProtNLM"/>
    </source>
</evidence>
<dbReference type="PANTHER" id="PTHR35870:SF1">
    <property type="entry name" value="PROTEIN, PUTATIVE (AFU_ORTHOLOGUE AFUA_5G03330)-RELATED"/>
    <property type="match status" value="1"/>
</dbReference>
<accession>A0AB74KAV4</accession>
<reference evidence="2 3" key="1">
    <citation type="submission" date="2019-03" db="EMBL/GenBank/DDBJ databases">
        <title>Sequencing 25 genomes of Wallemia mellicola.</title>
        <authorList>
            <person name="Gostincar C."/>
        </authorList>
    </citation>
    <scope>NUCLEOTIDE SEQUENCE [LARGE SCALE GENOMIC DNA]</scope>
    <source>
        <strain evidence="2 3">EXF-1277</strain>
    </source>
</reference>
<evidence type="ECO:0000256" key="1">
    <source>
        <dbReference type="ARBA" id="ARBA00023002"/>
    </source>
</evidence>
<proteinExistence type="predicted"/>
<comment type="caution">
    <text evidence="2">The sequence shown here is derived from an EMBL/GenBank/DDBJ whole genome shotgun (WGS) entry which is preliminary data.</text>
</comment>
<organism evidence="2 3">
    <name type="scientific">Wallemia mellicola</name>
    <dbReference type="NCBI Taxonomy" id="1708541"/>
    <lineage>
        <taxon>Eukaryota</taxon>
        <taxon>Fungi</taxon>
        <taxon>Dikarya</taxon>
        <taxon>Basidiomycota</taxon>
        <taxon>Wallemiomycotina</taxon>
        <taxon>Wallemiomycetes</taxon>
        <taxon>Wallemiales</taxon>
        <taxon>Wallemiaceae</taxon>
        <taxon>Wallemia</taxon>
    </lineage>
</organism>
<dbReference type="PANTHER" id="PTHR35870">
    <property type="entry name" value="PROTEIN, PUTATIVE (AFU_ORTHOLOGUE AFUA_5G03330)-RELATED"/>
    <property type="match status" value="1"/>
</dbReference>
<dbReference type="Pfam" id="PF14027">
    <property type="entry name" value="Questin_oxidase"/>
    <property type="match status" value="1"/>
</dbReference>
<dbReference type="InterPro" id="IPR025337">
    <property type="entry name" value="Questin_oxidase-like"/>
</dbReference>
<evidence type="ECO:0000313" key="3">
    <source>
        <dbReference type="Proteomes" id="UP000305362"/>
    </source>
</evidence>
<dbReference type="Proteomes" id="UP000305362">
    <property type="component" value="Unassembled WGS sequence"/>
</dbReference>
<gene>
    <name evidence="2" type="ORF">E3Q03_04278</name>
</gene>
<protein>
    <recommendedName>
        <fullName evidence="4">HypA-like protein</fullName>
    </recommendedName>
</protein>
<dbReference type="EMBL" id="SPRV01000090">
    <property type="protein sequence ID" value="TIC58416.1"/>
    <property type="molecule type" value="Genomic_DNA"/>
</dbReference>
<sequence length="450" mass="51218">MNNLIRSSLWPGISSNSTKLVRSLTDHDFAERDAYFNRKGFHNHFIHGVYAAYSLGAQPKTIQRIADALASYQQPLRPVEKGTPINQSNWNDKQLLGKRDNYPTYLNYFREEVDKTKDTASLLDKYIYSRIANEVGVDMLSRFFSGLIHPIIHLGYALEFEHVDNKREVLAQALAWTATHPSDFSAVLPQDLWSNPEKENAQRKSSLQVYFDVLKDEKYSANSPDTPTLNHDFPVSATVKSAGGMLLEEASHFDLPASDIPKRQDELCRELAYTAMLMYASGGYKAGKKFKPEFILVHILNSSHFIPFILHYTPSAINKRLLLSAYFRVILTVYVSRGRPSLDAEVIKKREIPEDETNIWLGIVDDGLKQDDEHVLKAIRTLAFHDSKYSEDVPPEVSSVSLDGSIWSRVAYQHINAFKSGSAWSYERPGFEESWANDQVVYDRELGNLM</sequence>